<proteinExistence type="predicted"/>
<dbReference type="Gene3D" id="1.10.287.130">
    <property type="match status" value="1"/>
</dbReference>
<dbReference type="InterPro" id="IPR003594">
    <property type="entry name" value="HATPase_dom"/>
</dbReference>
<keyword evidence="3 11" id="KW-0597">Phosphoprotein</keyword>
<keyword evidence="6 15" id="KW-0418">Kinase</keyword>
<dbReference type="FunFam" id="3.30.565.10:FF:000010">
    <property type="entry name" value="Sensor histidine kinase RcsC"/>
    <property type="match status" value="1"/>
</dbReference>
<keyword evidence="5" id="KW-0547">Nucleotide-binding</keyword>
<dbReference type="SUPFAM" id="SSF47384">
    <property type="entry name" value="Homodimeric domain of signal transducing histidine kinase"/>
    <property type="match status" value="1"/>
</dbReference>
<comment type="subunit">
    <text evidence="9">At low DSF concentrations, interacts with RpfF.</text>
</comment>
<evidence type="ECO:0000256" key="5">
    <source>
        <dbReference type="ARBA" id="ARBA00022741"/>
    </source>
</evidence>
<dbReference type="InterPro" id="IPR003661">
    <property type="entry name" value="HisK_dim/P_dom"/>
</dbReference>
<keyword evidence="7" id="KW-0067">ATP-binding</keyword>
<protein>
    <recommendedName>
        <fullName evidence="10">Sensory/regulatory protein RpfC</fullName>
        <ecNumber evidence="2">2.7.13.3</ecNumber>
    </recommendedName>
</protein>
<dbReference type="PRINTS" id="PR00344">
    <property type="entry name" value="BCTRLSENSOR"/>
</dbReference>
<dbReference type="FunFam" id="1.10.287.130:FF:000002">
    <property type="entry name" value="Two-component osmosensing histidine kinase"/>
    <property type="match status" value="1"/>
</dbReference>
<evidence type="ECO:0000256" key="4">
    <source>
        <dbReference type="ARBA" id="ARBA00022679"/>
    </source>
</evidence>
<dbReference type="InterPro" id="IPR036890">
    <property type="entry name" value="HATPase_C_sf"/>
</dbReference>
<feature type="transmembrane region" description="Helical" evidence="12">
    <location>
        <begin position="86"/>
        <end position="113"/>
    </location>
</feature>
<evidence type="ECO:0000256" key="12">
    <source>
        <dbReference type="SAM" id="Phobius"/>
    </source>
</evidence>
<name>A0A0P1FRZ7_THAGE</name>
<dbReference type="PANTHER" id="PTHR45339:SF5">
    <property type="entry name" value="HISTIDINE KINASE"/>
    <property type="match status" value="1"/>
</dbReference>
<dbReference type="PROSITE" id="PS50110">
    <property type="entry name" value="RESPONSE_REGULATORY"/>
    <property type="match status" value="1"/>
</dbReference>
<feature type="transmembrane region" description="Helical" evidence="12">
    <location>
        <begin position="38"/>
        <end position="58"/>
    </location>
</feature>
<feature type="transmembrane region" description="Helical" evidence="12">
    <location>
        <begin position="64"/>
        <end position="79"/>
    </location>
</feature>
<dbReference type="CDD" id="cd16922">
    <property type="entry name" value="HATPase_EvgS-ArcB-TorS-like"/>
    <property type="match status" value="1"/>
</dbReference>
<dbReference type="InterPro" id="IPR001789">
    <property type="entry name" value="Sig_transdc_resp-reg_receiver"/>
</dbReference>
<evidence type="ECO:0000256" key="7">
    <source>
        <dbReference type="ARBA" id="ARBA00022840"/>
    </source>
</evidence>
<comment type="catalytic activity">
    <reaction evidence="1">
        <text>ATP + protein L-histidine = ADP + protein N-phospho-L-histidine.</text>
        <dbReference type="EC" id="2.7.13.3"/>
    </reaction>
</comment>
<keyword evidence="16" id="KW-1185">Reference proteome</keyword>
<dbReference type="Proteomes" id="UP000051587">
    <property type="component" value="Unassembled WGS sequence"/>
</dbReference>
<dbReference type="EMBL" id="CYSA01000015">
    <property type="protein sequence ID" value="CUH64728.1"/>
    <property type="molecule type" value="Genomic_DNA"/>
</dbReference>
<dbReference type="SMART" id="SM00448">
    <property type="entry name" value="REC"/>
    <property type="match status" value="1"/>
</dbReference>
<keyword evidence="12" id="KW-1133">Transmembrane helix</keyword>
<dbReference type="Pfam" id="PF00072">
    <property type="entry name" value="Response_reg"/>
    <property type="match status" value="1"/>
</dbReference>
<accession>A0A0P1FRZ7</accession>
<dbReference type="InterPro" id="IPR011006">
    <property type="entry name" value="CheY-like_superfamily"/>
</dbReference>
<dbReference type="CDD" id="cd00082">
    <property type="entry name" value="HisKA"/>
    <property type="match status" value="1"/>
</dbReference>
<evidence type="ECO:0000256" key="1">
    <source>
        <dbReference type="ARBA" id="ARBA00000085"/>
    </source>
</evidence>
<dbReference type="PROSITE" id="PS50109">
    <property type="entry name" value="HIS_KIN"/>
    <property type="match status" value="1"/>
</dbReference>
<dbReference type="PANTHER" id="PTHR45339">
    <property type="entry name" value="HYBRID SIGNAL TRANSDUCTION HISTIDINE KINASE J"/>
    <property type="match status" value="1"/>
</dbReference>
<sequence length="685" mass="74736">MYFLYVQDFGRLSVILIMMINQMIALILFRAKWHYPARVFHLASHIVIVAVATLYFSGSSNVDLLYIGLLSLPFLFFSWKEERKTLVVFIATIMCMAIAAHMFSLVGIRAVLFTSPSRPSSSPELISLGLKITVSILVMLELGYSEWAAAKATDAADAALAKSDAASQAKGDFLANMSHEIRTPMNGLVGMIEVLETTDLDDQQNRVVGTIRNSAFSLLRIINDILDASKVDAGQLDLEKNRVELHPLIESVAQTLQTSADEMDVRIRLLIDPNLPEWILSDSGRLRQVLLNLLSNGVKYSAKALTKHQGEVKLLAEKQGKNTLRFVFTDNGIGITKEVQEKLFSPFVQGDASSSRLVGGTGLGLVITRSLIDLMGGNIIVKSTPGDGTVVTVNLPMEPADGPSRKPDLSGLDVLYFDILDDVASSGMKRLISTSGARFASCKTTDELDQIGNSFSDHPIVLLPATNNALFHRLKSAVTAALPQAKFVQFSSSRSSRFGLVDPSTYLIQIYPMMTSELLRAISVLGGGDADSVAATSFGNTSVARGVGKQARSVPELGKDFKILVVEDNSVNQIVLSHQLDLLGYPHEIASNGREGLEMWQNKRFDAILTDCQMPLMDGFQLTQEIRKAEQARNSGHIPIIAITANALEGEAEKCLNAGMDAYLSKPIELKSLSEKLSRVSQKTR</sequence>
<gene>
    <name evidence="15" type="primary">barA_2</name>
    <name evidence="15" type="ORF">TG4357_01459</name>
</gene>
<dbReference type="SUPFAM" id="SSF55874">
    <property type="entry name" value="ATPase domain of HSP90 chaperone/DNA topoisomerase II/histidine kinase"/>
    <property type="match status" value="1"/>
</dbReference>
<dbReference type="Pfam" id="PF00512">
    <property type="entry name" value="HisKA"/>
    <property type="match status" value="1"/>
</dbReference>
<dbReference type="Pfam" id="PF02518">
    <property type="entry name" value="HATPase_c"/>
    <property type="match status" value="1"/>
</dbReference>
<dbReference type="InterPro" id="IPR036097">
    <property type="entry name" value="HisK_dim/P_sf"/>
</dbReference>
<evidence type="ECO:0000256" key="2">
    <source>
        <dbReference type="ARBA" id="ARBA00012438"/>
    </source>
</evidence>
<feature type="domain" description="Histidine kinase" evidence="13">
    <location>
        <begin position="176"/>
        <end position="399"/>
    </location>
</feature>
<reference evidence="15 16" key="1">
    <citation type="submission" date="2015-09" db="EMBL/GenBank/DDBJ databases">
        <authorList>
            <consortium name="Swine Surveillance"/>
        </authorList>
    </citation>
    <scope>NUCLEOTIDE SEQUENCE [LARGE SCALE GENOMIC DNA]</scope>
    <source>
        <strain evidence="15 16">CECT 4357</strain>
    </source>
</reference>
<dbReference type="GO" id="GO:0005524">
    <property type="term" value="F:ATP binding"/>
    <property type="evidence" value="ECO:0007669"/>
    <property type="project" value="UniProtKB-KW"/>
</dbReference>
<evidence type="ECO:0000256" key="6">
    <source>
        <dbReference type="ARBA" id="ARBA00022777"/>
    </source>
</evidence>
<evidence type="ECO:0000256" key="9">
    <source>
        <dbReference type="ARBA" id="ARBA00064003"/>
    </source>
</evidence>
<dbReference type="Gene3D" id="3.30.565.10">
    <property type="entry name" value="Histidine kinase-like ATPase, C-terminal domain"/>
    <property type="match status" value="1"/>
</dbReference>
<dbReference type="GO" id="GO:0000155">
    <property type="term" value="F:phosphorelay sensor kinase activity"/>
    <property type="evidence" value="ECO:0007669"/>
    <property type="project" value="InterPro"/>
</dbReference>
<dbReference type="InterPro" id="IPR005467">
    <property type="entry name" value="His_kinase_dom"/>
</dbReference>
<dbReference type="InterPro" id="IPR004358">
    <property type="entry name" value="Sig_transdc_His_kin-like_C"/>
</dbReference>
<feature type="modified residue" description="4-aspartylphosphate" evidence="11">
    <location>
        <position position="611"/>
    </location>
</feature>
<evidence type="ECO:0000313" key="16">
    <source>
        <dbReference type="Proteomes" id="UP000051587"/>
    </source>
</evidence>
<evidence type="ECO:0000256" key="8">
    <source>
        <dbReference type="ARBA" id="ARBA00023012"/>
    </source>
</evidence>
<evidence type="ECO:0000256" key="10">
    <source>
        <dbReference type="ARBA" id="ARBA00068150"/>
    </source>
</evidence>
<dbReference type="SMART" id="SM00387">
    <property type="entry name" value="HATPase_c"/>
    <property type="match status" value="1"/>
</dbReference>
<evidence type="ECO:0000313" key="15">
    <source>
        <dbReference type="EMBL" id="CUH64728.1"/>
    </source>
</evidence>
<feature type="domain" description="Response regulatory" evidence="14">
    <location>
        <begin position="562"/>
        <end position="681"/>
    </location>
</feature>
<dbReference type="SMART" id="SM00388">
    <property type="entry name" value="HisKA"/>
    <property type="match status" value="1"/>
</dbReference>
<keyword evidence="12" id="KW-0812">Transmembrane</keyword>
<organism evidence="15 16">
    <name type="scientific">Thalassovita gelatinovora</name>
    <name type="common">Thalassobius gelatinovorus</name>
    <dbReference type="NCBI Taxonomy" id="53501"/>
    <lineage>
        <taxon>Bacteria</taxon>
        <taxon>Pseudomonadati</taxon>
        <taxon>Pseudomonadota</taxon>
        <taxon>Alphaproteobacteria</taxon>
        <taxon>Rhodobacterales</taxon>
        <taxon>Roseobacteraceae</taxon>
        <taxon>Thalassovita</taxon>
    </lineage>
</organism>
<keyword evidence="12" id="KW-0472">Membrane</keyword>
<evidence type="ECO:0000259" key="13">
    <source>
        <dbReference type="PROSITE" id="PS50109"/>
    </source>
</evidence>
<dbReference type="SUPFAM" id="SSF52172">
    <property type="entry name" value="CheY-like"/>
    <property type="match status" value="1"/>
</dbReference>
<dbReference type="AlphaFoldDB" id="A0A0P1FRZ7"/>
<evidence type="ECO:0000259" key="14">
    <source>
        <dbReference type="PROSITE" id="PS50110"/>
    </source>
</evidence>
<evidence type="ECO:0000256" key="11">
    <source>
        <dbReference type="PROSITE-ProRule" id="PRU00169"/>
    </source>
</evidence>
<evidence type="ECO:0000256" key="3">
    <source>
        <dbReference type="ARBA" id="ARBA00022553"/>
    </source>
</evidence>
<feature type="transmembrane region" description="Helical" evidence="12">
    <location>
        <begin position="12"/>
        <end position="31"/>
    </location>
</feature>
<dbReference type="STRING" id="53501.SAMN04488043_102216"/>
<dbReference type="EC" id="2.7.13.3" evidence="2"/>
<keyword evidence="8" id="KW-0902">Two-component regulatory system</keyword>
<dbReference type="CDD" id="cd17546">
    <property type="entry name" value="REC_hyHK_CKI1_RcsC-like"/>
    <property type="match status" value="1"/>
</dbReference>
<keyword evidence="4 15" id="KW-0808">Transferase</keyword>
<dbReference type="Gene3D" id="3.40.50.2300">
    <property type="match status" value="1"/>
</dbReference>